<feature type="transmembrane region" description="Helical" evidence="7">
    <location>
        <begin position="233"/>
        <end position="264"/>
    </location>
</feature>
<dbReference type="InterPro" id="IPR051679">
    <property type="entry name" value="DASS-Related_Transporters"/>
</dbReference>
<feature type="domain" description="Citrate transporter-like" evidence="8">
    <location>
        <begin position="14"/>
        <end position="368"/>
    </location>
</feature>
<feature type="transmembrane region" description="Helical" evidence="7">
    <location>
        <begin position="284"/>
        <end position="306"/>
    </location>
</feature>
<evidence type="ECO:0000256" key="4">
    <source>
        <dbReference type="ARBA" id="ARBA00022737"/>
    </source>
</evidence>
<sequence length="425" mass="44992">MDMYIVLAITLFMMVMFIVGKVPYGVITMTCCALLAVTGVMSPTEAFSGLSNSTTLLIAGMLALATAFGKTSAVARVRSLLAKAKEKNGFIFLLSLYIIVIILSQLMGRTACISIMILFVGSMDDSEGMTASRLITAIFSVMAMWNLKFPIGLGATMASVANSFYEGIITDPALMLQPLDIIKVTIIPGLVILAYALFAWKLIPETGKVDTSNVKNVKDAAAISKKDEICITVVFFAVVVSFFFSSQLGGLMNVMPAIGVLVLLYTKSLSVKEAVSSMTTDMVWMVAGVLTVSSAIGSSGLGDVIGQMIENFLGGSHNSFLIILVFSIAATVITTFMSNTGTQALLTPIAASYCLVSGGDPRGIVLAVNIAAVFALAFPSGSGECALMFAVTGHNPIKLLRYTGPYLVLAVLALTFSINMFYPVF</sequence>
<dbReference type="GO" id="GO:0005886">
    <property type="term" value="C:plasma membrane"/>
    <property type="evidence" value="ECO:0007669"/>
    <property type="project" value="TreeGrafter"/>
</dbReference>
<gene>
    <name evidence="9" type="ORF">H9771_01730</name>
</gene>
<keyword evidence="2" id="KW-0813">Transport</keyword>
<comment type="caution">
    <text evidence="9">The sequence shown here is derived from an EMBL/GenBank/DDBJ whole genome shotgun (WGS) entry which is preliminary data.</text>
</comment>
<keyword evidence="6 7" id="KW-0472">Membrane</keyword>
<reference evidence="9" key="1">
    <citation type="journal article" date="2021" name="PeerJ">
        <title>Extensive microbial diversity within the chicken gut microbiome revealed by metagenomics and culture.</title>
        <authorList>
            <person name="Gilroy R."/>
            <person name="Ravi A."/>
            <person name="Getino M."/>
            <person name="Pursley I."/>
            <person name="Horton D.L."/>
            <person name="Alikhan N.F."/>
            <person name="Baker D."/>
            <person name="Gharbi K."/>
            <person name="Hall N."/>
            <person name="Watson M."/>
            <person name="Adriaenssens E.M."/>
            <person name="Foster-Nyarko E."/>
            <person name="Jarju S."/>
            <person name="Secka A."/>
            <person name="Antonio M."/>
            <person name="Oren A."/>
            <person name="Chaudhuri R.R."/>
            <person name="La Ragione R."/>
            <person name="Hildebrand F."/>
            <person name="Pallen M.J."/>
        </authorList>
    </citation>
    <scope>NUCLEOTIDE SEQUENCE</scope>
    <source>
        <strain evidence="9">ChiHjej9B8-13557</strain>
    </source>
</reference>
<evidence type="ECO:0000256" key="2">
    <source>
        <dbReference type="ARBA" id="ARBA00022448"/>
    </source>
</evidence>
<reference evidence="9" key="2">
    <citation type="submission" date="2021-04" db="EMBL/GenBank/DDBJ databases">
        <authorList>
            <person name="Gilroy R."/>
        </authorList>
    </citation>
    <scope>NUCLEOTIDE SEQUENCE</scope>
    <source>
        <strain evidence="9">ChiHjej9B8-13557</strain>
    </source>
</reference>
<name>A0A9D2MCN2_9FIRM</name>
<accession>A0A9D2MCN2</accession>
<evidence type="ECO:0000313" key="9">
    <source>
        <dbReference type="EMBL" id="HJB58375.1"/>
    </source>
</evidence>
<feature type="transmembrane region" description="Helical" evidence="7">
    <location>
        <begin position="318"/>
        <end position="337"/>
    </location>
</feature>
<evidence type="ECO:0000256" key="3">
    <source>
        <dbReference type="ARBA" id="ARBA00022692"/>
    </source>
</evidence>
<keyword evidence="3 7" id="KW-0812">Transmembrane</keyword>
<comment type="subcellular location">
    <subcellularLocation>
        <location evidence="1">Membrane</location>
        <topology evidence="1">Multi-pass membrane protein</topology>
    </subcellularLocation>
</comment>
<evidence type="ECO:0000256" key="7">
    <source>
        <dbReference type="SAM" id="Phobius"/>
    </source>
</evidence>
<feature type="transmembrane region" description="Helical" evidence="7">
    <location>
        <begin position="49"/>
        <end position="69"/>
    </location>
</feature>
<dbReference type="EMBL" id="DWXX01000033">
    <property type="protein sequence ID" value="HJB58375.1"/>
    <property type="molecule type" value="Genomic_DNA"/>
</dbReference>
<evidence type="ECO:0000313" key="10">
    <source>
        <dbReference type="Proteomes" id="UP000824211"/>
    </source>
</evidence>
<dbReference type="GO" id="GO:0055085">
    <property type="term" value="P:transmembrane transport"/>
    <property type="evidence" value="ECO:0007669"/>
    <property type="project" value="InterPro"/>
</dbReference>
<proteinExistence type="predicted"/>
<evidence type="ECO:0000256" key="1">
    <source>
        <dbReference type="ARBA" id="ARBA00004141"/>
    </source>
</evidence>
<evidence type="ECO:0000259" key="8">
    <source>
        <dbReference type="Pfam" id="PF03600"/>
    </source>
</evidence>
<dbReference type="Pfam" id="PF03600">
    <property type="entry name" value="CitMHS"/>
    <property type="match status" value="1"/>
</dbReference>
<keyword evidence="4" id="KW-0677">Repeat</keyword>
<dbReference type="InterPro" id="IPR004680">
    <property type="entry name" value="Cit_transptr-like_dom"/>
</dbReference>
<feature type="transmembrane region" description="Helical" evidence="7">
    <location>
        <begin position="403"/>
        <end position="422"/>
    </location>
</feature>
<feature type="transmembrane region" description="Helical" evidence="7">
    <location>
        <begin position="89"/>
        <end position="122"/>
    </location>
</feature>
<feature type="transmembrane region" description="Helical" evidence="7">
    <location>
        <begin position="6"/>
        <end position="37"/>
    </location>
</feature>
<dbReference type="PANTHER" id="PTHR43652">
    <property type="entry name" value="BASIC AMINO ACID ANTIPORTER YFCC-RELATED"/>
    <property type="match status" value="1"/>
</dbReference>
<organism evidence="9 10">
    <name type="scientific">Candidatus Faecalibacterium faecipullorum</name>
    <dbReference type="NCBI Taxonomy" id="2838578"/>
    <lineage>
        <taxon>Bacteria</taxon>
        <taxon>Bacillati</taxon>
        <taxon>Bacillota</taxon>
        <taxon>Clostridia</taxon>
        <taxon>Eubacteriales</taxon>
        <taxon>Oscillospiraceae</taxon>
        <taxon>Faecalibacterium</taxon>
    </lineage>
</organism>
<dbReference type="AlphaFoldDB" id="A0A9D2MCN2"/>
<dbReference type="Proteomes" id="UP000824211">
    <property type="component" value="Unassembled WGS sequence"/>
</dbReference>
<protein>
    <submittedName>
        <fullName evidence="9">Anion permease</fullName>
    </submittedName>
</protein>
<keyword evidence="5 7" id="KW-1133">Transmembrane helix</keyword>
<dbReference type="PANTHER" id="PTHR43652:SF2">
    <property type="entry name" value="BASIC AMINO ACID ANTIPORTER YFCC-RELATED"/>
    <property type="match status" value="1"/>
</dbReference>
<feature type="transmembrane region" description="Helical" evidence="7">
    <location>
        <begin position="364"/>
        <end position="391"/>
    </location>
</feature>
<feature type="transmembrane region" description="Helical" evidence="7">
    <location>
        <begin position="181"/>
        <end position="200"/>
    </location>
</feature>
<evidence type="ECO:0000256" key="6">
    <source>
        <dbReference type="ARBA" id="ARBA00023136"/>
    </source>
</evidence>
<evidence type="ECO:0000256" key="5">
    <source>
        <dbReference type="ARBA" id="ARBA00022989"/>
    </source>
</evidence>